<feature type="compositionally biased region" description="Low complexity" evidence="1">
    <location>
        <begin position="1116"/>
        <end position="1126"/>
    </location>
</feature>
<protein>
    <recommendedName>
        <fullName evidence="2">PH domain-containing protein</fullName>
    </recommendedName>
</protein>
<feature type="compositionally biased region" description="Low complexity" evidence="1">
    <location>
        <begin position="549"/>
        <end position="559"/>
    </location>
</feature>
<feature type="compositionally biased region" description="Low complexity" evidence="1">
    <location>
        <begin position="465"/>
        <end position="474"/>
    </location>
</feature>
<feature type="region of interest" description="Disordered" evidence="1">
    <location>
        <begin position="2483"/>
        <end position="2549"/>
    </location>
</feature>
<feature type="compositionally biased region" description="Low complexity" evidence="1">
    <location>
        <begin position="598"/>
        <end position="636"/>
    </location>
</feature>
<dbReference type="PROSITE" id="PS50003">
    <property type="entry name" value="PH_DOMAIN"/>
    <property type="match status" value="1"/>
</dbReference>
<comment type="caution">
    <text evidence="3">The sequence shown here is derived from an EMBL/GenBank/DDBJ whole genome shotgun (WGS) entry which is preliminary data.</text>
</comment>
<feature type="compositionally biased region" description="Polar residues" evidence="1">
    <location>
        <begin position="1205"/>
        <end position="1219"/>
    </location>
</feature>
<feature type="compositionally biased region" description="Basic and acidic residues" evidence="1">
    <location>
        <begin position="2325"/>
        <end position="2344"/>
    </location>
</feature>
<reference evidence="3" key="1">
    <citation type="submission" date="2022-07" db="EMBL/GenBank/DDBJ databases">
        <title>Phylogenomic reconstructions and comparative analyses of Kickxellomycotina fungi.</title>
        <authorList>
            <person name="Reynolds N.K."/>
            <person name="Stajich J.E."/>
            <person name="Barry K."/>
            <person name="Grigoriev I.V."/>
            <person name="Crous P."/>
            <person name="Smith M.E."/>
        </authorList>
    </citation>
    <scope>NUCLEOTIDE SEQUENCE</scope>
    <source>
        <strain evidence="3">NBRC 100468</strain>
    </source>
</reference>
<dbReference type="Gene3D" id="3.10.20.90">
    <property type="entry name" value="Phosphatidylinositol 3-kinase Catalytic Subunit, Chain A, domain 1"/>
    <property type="match status" value="1"/>
</dbReference>
<feature type="region of interest" description="Disordered" evidence="1">
    <location>
        <begin position="1242"/>
        <end position="1272"/>
    </location>
</feature>
<feature type="compositionally biased region" description="Polar residues" evidence="1">
    <location>
        <begin position="1016"/>
        <end position="1035"/>
    </location>
</feature>
<feature type="compositionally biased region" description="Polar residues" evidence="1">
    <location>
        <begin position="2173"/>
        <end position="2184"/>
    </location>
</feature>
<feature type="compositionally biased region" description="Polar residues" evidence="1">
    <location>
        <begin position="475"/>
        <end position="488"/>
    </location>
</feature>
<feature type="compositionally biased region" description="Polar residues" evidence="1">
    <location>
        <begin position="1494"/>
        <end position="1504"/>
    </location>
</feature>
<feature type="region of interest" description="Disordered" evidence="1">
    <location>
        <begin position="1304"/>
        <end position="1375"/>
    </location>
</feature>
<dbReference type="InterPro" id="IPR011993">
    <property type="entry name" value="PH-like_dom_sf"/>
</dbReference>
<feature type="region of interest" description="Disordered" evidence="1">
    <location>
        <begin position="2389"/>
        <end position="2437"/>
    </location>
</feature>
<sequence>MMAPVQYTYQKHHGSGVPEPNSLSLHTNNLPSRIKNNHLPDNDDEDDNLPLSALTSATINDNGNNNGLPDYSRPNAYAPAMLQQQQQNYIPTTASSITMANMTTPTATQIPMSMSNNNDYFSQPTTLSRPNEASVSIGGGNMAPTPSMGMGYINNGAAAGYSSPRGGLPNQAYGQYPHNIYSQQQHPPTSLALPPFNNSYKYQDLTPSPSFSQNQIPNNSDIAGSVGGGGAYFSPQYQYQQMNPQYYNHVGGNGGGFSNHYNYQQNQQYPNTTTDTPFHYAHDASMMSNDITNGYYSYASSDAHSSDADIPLATVRVPQSNNNNQNNATTTTTKADSKRSSFQNNSGGSKFYCNEYSQSYLETGIDAGALSEGFSDGQSDTPVNCVPVDNSSTPLDVTDSRVPEIHHQEHHHNQQGINMPSDEDSDDMPLQTAIKDVSTKENSGSTPFLRREVSRGILHQVHNRSSSSSSSNNNADTTISNEPESSPEQVVPDKPSEPLVSHHHVLTTNKNDPATDCDVDADDEDEIVDIDSQLKFARRLSSPHPHVDATTASSITTSSNSDHHGNFNKNPKTGKKHALSQYLRRQVLTTNTTTAAQSDSFDGATSSSSSFKGATANQGSSFMSNSSGNMNVSSESWEISPYDDALPLQNNNNTVAPFRQARPPTPHTRPVTPPSQKPAKTHVGSSPFSRDRNGTISRHSSMKVTSDRHRDVRPPNVENDSFYCNAVDAADDDGFDNSSLKGRSLAHAKSMQDIRGKSMNNSPAVHLKTNSSFKQSDTGESEEEEPLALVQARITMANQPLPTANGNSASKSINLAQGKIKRTDSFMKMKMPDLPKDEDYYSSSTDNSLSDVESILPKKEHKSHNHLVESTSSLSLNLASVKANHFKAMHDAFDKKDPLVNLATTSSPLNTHNSNDKRDEEASELYVDSNVAISRRRSYSRNGSFSNISDSASSIQYSGSPSTFATVSTTNNSPDVFLNQEGSGGQGNFGRNDATTTSSSTSRRRLTQRRGRHNHLQQVPTPETTDNDNAINYGSSPHYPNDRFSDMNNHTEIATQNFSLSNNLMPGAFVNAVPTSGARPRRQRQWPGGVKPSNTRGLKFIEDDDDKPLSLLDRQAAATTAEASKAQGPEKQCSEESSPSQANPVSVVDALDYSPDTHKVIKDNANWVKGSFAPAVQLSMTNDMLGSGPSIKENPGSQKPYKLQQKMQQNDGGSGSNSLVRHHKSHSQLQHRNYQSFDSSIYATSQDDNGESANEYDDGGSSSAFEDSPSQNFESLSANNLVSSENARQISRSQAAQVNISGANTPASLSNQHESSVYSNSPDGVHHRNSVSRSTTTVSRKQSLSKKLLSRSNTTSGSKKPATTPPAGGDESSYYASGSNVADSYATSSTADSAVAGSESPNTANIHKSLLKLSFWKSAKQKSSESGSYPSNDMTAGAGYTESGSGNIQPNTTYSTNTTTTSADTSKAVSRSTSINNRSRSRSIRLSRNNSQSTKSYNGSNSSGYHAEESSYDQYGPMPENAESAVASATAAYQNIIDSISPDDYYNVDQLIADVDSYLMGVPGAAQRISRILLRKQMSPSIDPSTVPKENEKSKSKDSSPESDRSPNRDGDASDEDDDETPLGMTRTSPKGNSSQKQQQKEQKNKPTMDFLPTFSESKEDDMMISMLMPNSVLRSNKSTNSIDSALCSYRSRGYSDASGDYDRDLNNRTDINNDDEDDDNKIIDLSKTNLRQKRRQQRQYSNQHRSQTSKSSSSINALTEDQKAIMVEKEKKEQERIHKEKVRVALEKLKVADLKKVSIRIFVADAKRYFTFFVSTFTTVDMFLQEMKDQKVIDPMLADWGLFELVDRFKVERVMNGWENVTDVVGSWEQNSNNYLVVKHQKQISDMALINPAEAAIEDLEALNDFMNSRTTKGLLHYRVKKSKWRERMFEISGNSLMFVKDGGRSSRKKLDPFISLENHAVYAPTELVKGSHSKFVIALKSELPLSFFEKPEEDYIKYLCAKSSEQYEQWVRALHAAKHRIKVQNAVDEAEAERLRNEPPRLPTPHGSRPPSRASGAVNGLGIITESIAAPSSKDYTAAASNSQSTGLSRATSKSKAPHPSYATANSNGTPHRPRAKSNSMKPSSSQESANEKDFASSLINALQTIKYKGDDDVEEDKGRNRGFGRNRKGASNTVKESTASASKPRRRHRSSTTTDNSPYVNHTSNRGDTGNSNSNEVSPSQGKGFSGYLLPQLSGKSLKKKPNKLIADHRRNRSTSSIKDEKIGSDDMTDDLKPTKAITRKLVRGTFAPGSLLAKVEANPPPPPPNPDEDPSKLRPVFTSDMFKKGSLLDRQEREREEKKPGVAGMITYTSRTAMINSSGGGSGESNAPAFTSGSLLQKSELNGHGSLARRKHSSRPNLKVSAMSYSNNSSNNGSRQHSGGQIYNSESLGRSFGNGMMKHQQHISTTPDASGLNSSAFHQQYYNGNFKAGANNSQYPYINAHMTPSSSGQGSSSGHNNNYRGSKSTHTSPVNAKFSFANHPPQPQLPAGIATSGTANPSYPLVKGNTQFVGNPGSLIAQRASKHPQPHKPSQPTNYYMPFDQRGNVVSSSPQSHRNSNIRRHATTKH</sequence>
<dbReference type="Pfam" id="PF21989">
    <property type="entry name" value="RA_2"/>
    <property type="match status" value="1"/>
</dbReference>
<feature type="region of interest" description="Disordered" evidence="1">
    <location>
        <begin position="2295"/>
        <end position="2344"/>
    </location>
</feature>
<feature type="compositionally biased region" description="Polar residues" evidence="1">
    <location>
        <begin position="2499"/>
        <end position="2514"/>
    </location>
</feature>
<feature type="compositionally biased region" description="Polar residues" evidence="1">
    <location>
        <begin position="2588"/>
        <end position="2599"/>
    </location>
</feature>
<feature type="compositionally biased region" description="Polar residues" evidence="1">
    <location>
        <begin position="21"/>
        <end position="31"/>
    </location>
</feature>
<feature type="region of interest" description="Disordered" evidence="1">
    <location>
        <begin position="2081"/>
        <end position="2136"/>
    </location>
</feature>
<feature type="compositionally biased region" description="Low complexity" evidence="1">
    <location>
        <begin position="1331"/>
        <end position="1352"/>
    </location>
</feature>
<feature type="compositionally biased region" description="Polar residues" evidence="1">
    <location>
        <begin position="683"/>
        <end position="704"/>
    </location>
</feature>
<dbReference type="SUPFAM" id="SSF50729">
    <property type="entry name" value="PH domain-like"/>
    <property type="match status" value="1"/>
</dbReference>
<feature type="compositionally biased region" description="Low complexity" evidence="1">
    <location>
        <begin position="2489"/>
        <end position="2498"/>
    </location>
</feature>
<feature type="region of interest" description="Disordered" evidence="1">
    <location>
        <begin position="1"/>
        <end position="75"/>
    </location>
</feature>
<feature type="compositionally biased region" description="Polar residues" evidence="1">
    <location>
        <begin position="1260"/>
        <end position="1272"/>
    </location>
</feature>
<feature type="region of interest" description="Disordered" evidence="1">
    <location>
        <begin position="1072"/>
        <end position="1145"/>
    </location>
</feature>
<proteinExistence type="predicted"/>
<organism evidence="3 4">
    <name type="scientific">Mycoemilia scoparia</name>
    <dbReference type="NCBI Taxonomy" id="417184"/>
    <lineage>
        <taxon>Eukaryota</taxon>
        <taxon>Fungi</taxon>
        <taxon>Fungi incertae sedis</taxon>
        <taxon>Zoopagomycota</taxon>
        <taxon>Kickxellomycotina</taxon>
        <taxon>Kickxellomycetes</taxon>
        <taxon>Kickxellales</taxon>
        <taxon>Kickxellaceae</taxon>
        <taxon>Mycoemilia</taxon>
    </lineage>
</organism>
<feature type="compositionally biased region" description="Basic and acidic residues" evidence="1">
    <location>
        <begin position="2261"/>
        <end position="2275"/>
    </location>
</feature>
<feature type="compositionally biased region" description="Basic residues" evidence="1">
    <location>
        <begin position="1002"/>
        <end position="1015"/>
    </location>
</feature>
<feature type="region of interest" description="Disordered" evidence="1">
    <location>
        <begin position="1183"/>
        <end position="1230"/>
    </location>
</feature>
<feature type="compositionally biased region" description="Polar residues" evidence="1">
    <location>
        <begin position="1135"/>
        <end position="1144"/>
    </location>
</feature>
<dbReference type="InterPro" id="IPR039664">
    <property type="entry name" value="GRB/APBB1IP"/>
</dbReference>
<feature type="compositionally biased region" description="Polar residues" evidence="1">
    <location>
        <begin position="2081"/>
        <end position="2097"/>
    </location>
</feature>
<dbReference type="Proteomes" id="UP001150538">
    <property type="component" value="Unassembled WGS sequence"/>
</dbReference>
<feature type="compositionally biased region" description="Polar residues" evidence="1">
    <location>
        <begin position="1424"/>
        <end position="1434"/>
    </location>
</feature>
<feature type="region of interest" description="Disordered" evidence="1">
    <location>
        <begin position="2153"/>
        <end position="2275"/>
    </location>
</feature>
<feature type="compositionally biased region" description="Low complexity" evidence="1">
    <location>
        <begin position="1742"/>
        <end position="1755"/>
    </location>
</feature>
<feature type="region of interest" description="Disordered" evidence="1">
    <location>
        <begin position="594"/>
        <end position="717"/>
    </location>
</feature>
<feature type="compositionally biased region" description="Polar residues" evidence="1">
    <location>
        <begin position="2119"/>
        <end position="2131"/>
    </location>
</feature>
<feature type="region of interest" description="Disordered" evidence="1">
    <location>
        <begin position="1422"/>
        <end position="1519"/>
    </location>
</feature>
<evidence type="ECO:0000313" key="4">
    <source>
        <dbReference type="Proteomes" id="UP001150538"/>
    </source>
</evidence>
<feature type="region of interest" description="Disordered" evidence="1">
    <location>
        <begin position="461"/>
        <end position="499"/>
    </location>
</feature>
<feature type="compositionally biased region" description="Polar residues" evidence="1">
    <location>
        <begin position="2423"/>
        <end position="2432"/>
    </location>
</feature>
<dbReference type="SUPFAM" id="SSF54236">
    <property type="entry name" value="Ubiquitin-like"/>
    <property type="match status" value="1"/>
</dbReference>
<feature type="compositionally biased region" description="Low complexity" evidence="1">
    <location>
        <begin position="321"/>
        <end position="333"/>
    </location>
</feature>
<feature type="compositionally biased region" description="Polar residues" evidence="1">
    <location>
        <begin position="2194"/>
        <end position="2226"/>
    </location>
</feature>
<dbReference type="Gene3D" id="2.30.29.30">
    <property type="entry name" value="Pleckstrin-homology domain (PH domain)/Phosphotyrosine-binding domain (PTB)"/>
    <property type="match status" value="1"/>
</dbReference>
<dbReference type="InterPro" id="IPR001849">
    <property type="entry name" value="PH_domain"/>
</dbReference>
<dbReference type="PANTHER" id="PTHR11243:SF23">
    <property type="entry name" value="LD06925P"/>
    <property type="match status" value="1"/>
</dbReference>
<dbReference type="Pfam" id="PF00169">
    <property type="entry name" value="PH"/>
    <property type="match status" value="1"/>
</dbReference>
<feature type="compositionally biased region" description="Polar residues" evidence="1">
    <location>
        <begin position="1442"/>
        <end position="1451"/>
    </location>
</feature>
<feature type="region of interest" description="Disordered" evidence="1">
    <location>
        <begin position="1580"/>
        <end position="1654"/>
    </location>
</feature>
<dbReference type="PANTHER" id="PTHR11243">
    <property type="entry name" value="GROWTH FACTOR RECEPTOR-BOUND PROTEIN"/>
    <property type="match status" value="1"/>
</dbReference>
<feature type="compositionally biased region" description="Polar residues" evidence="1">
    <location>
        <begin position="1304"/>
        <end position="1322"/>
    </location>
</feature>
<feature type="compositionally biased region" description="Basic residues" evidence="1">
    <location>
        <begin position="2600"/>
        <end position="2610"/>
    </location>
</feature>
<feature type="region of interest" description="Disordered" evidence="1">
    <location>
        <begin position="938"/>
        <end position="1047"/>
    </location>
</feature>
<dbReference type="EMBL" id="JANBPU010000327">
    <property type="protein sequence ID" value="KAJ1912636.1"/>
    <property type="molecule type" value="Genomic_DNA"/>
</dbReference>
<feature type="region of interest" description="Disordered" evidence="1">
    <location>
        <begin position="1693"/>
        <end position="1756"/>
    </location>
</feature>
<dbReference type="InterPro" id="IPR029071">
    <property type="entry name" value="Ubiquitin-like_domsf"/>
</dbReference>
<feature type="region of interest" description="Disordered" evidence="1">
    <location>
        <begin position="539"/>
        <end position="578"/>
    </location>
</feature>
<feature type="compositionally biased region" description="Polar residues" evidence="1">
    <location>
        <begin position="53"/>
        <end position="67"/>
    </location>
</feature>
<feature type="region of interest" description="Disordered" evidence="1">
    <location>
        <begin position="317"/>
        <end position="348"/>
    </location>
</feature>
<dbReference type="OrthoDB" id="43122at2759"/>
<feature type="region of interest" description="Disordered" evidence="1">
    <location>
        <begin position="372"/>
        <end position="429"/>
    </location>
</feature>
<feature type="compositionally biased region" description="Pro residues" evidence="1">
    <location>
        <begin position="663"/>
        <end position="676"/>
    </location>
</feature>
<evidence type="ECO:0000259" key="2">
    <source>
        <dbReference type="PROSITE" id="PS50003"/>
    </source>
</evidence>
<feature type="compositionally biased region" description="Basic and acidic residues" evidence="1">
    <location>
        <begin position="1589"/>
        <end position="1612"/>
    </location>
</feature>
<feature type="compositionally biased region" description="Basic and acidic residues" evidence="1">
    <location>
        <begin position="398"/>
        <end position="407"/>
    </location>
</feature>
<feature type="region of interest" description="Disordered" evidence="1">
    <location>
        <begin position="2030"/>
        <end position="2060"/>
    </location>
</feature>
<keyword evidence="4" id="KW-1185">Reference proteome</keyword>
<feature type="compositionally biased region" description="Low complexity" evidence="1">
    <location>
        <begin position="944"/>
        <end position="960"/>
    </location>
</feature>
<name>A0A9W7ZTA6_9FUNG</name>
<evidence type="ECO:0000256" key="1">
    <source>
        <dbReference type="SAM" id="MobiDB-lite"/>
    </source>
</evidence>
<evidence type="ECO:0000313" key="3">
    <source>
        <dbReference type="EMBL" id="KAJ1912636.1"/>
    </source>
</evidence>
<gene>
    <name evidence="3" type="ORF">H4219_005528</name>
</gene>
<feature type="compositionally biased region" description="Acidic residues" evidence="1">
    <location>
        <begin position="1248"/>
        <end position="1258"/>
    </location>
</feature>
<dbReference type="SMART" id="SM00233">
    <property type="entry name" value="PH"/>
    <property type="match status" value="1"/>
</dbReference>
<feature type="domain" description="PH" evidence="2">
    <location>
        <begin position="1910"/>
        <end position="2021"/>
    </location>
</feature>
<feature type="region of interest" description="Disordered" evidence="1">
    <location>
        <begin position="2563"/>
        <end position="2610"/>
    </location>
</feature>
<accession>A0A9W7ZTA6</accession>
<feature type="compositionally biased region" description="Polar residues" evidence="1">
    <location>
        <begin position="961"/>
        <end position="974"/>
    </location>
</feature>
<feature type="compositionally biased region" description="Low complexity" evidence="1">
    <location>
        <begin position="1452"/>
        <end position="1478"/>
    </location>
</feature>
<feature type="compositionally biased region" description="Low complexity" evidence="1">
    <location>
        <begin position="2405"/>
        <end position="2422"/>
    </location>
</feature>